<evidence type="ECO:0000256" key="3">
    <source>
        <dbReference type="ARBA" id="ARBA00022670"/>
    </source>
</evidence>
<dbReference type="PRINTS" id="PR00722">
    <property type="entry name" value="CHYMOTRYPSIN"/>
</dbReference>
<dbReference type="PROSITE" id="PS50240">
    <property type="entry name" value="TRYPSIN_DOM"/>
    <property type="match status" value="1"/>
</dbReference>
<evidence type="ECO:0000256" key="9">
    <source>
        <dbReference type="ARBA" id="ARBA00023157"/>
    </source>
</evidence>
<keyword evidence="18" id="KW-1185">Reference proteome</keyword>
<feature type="compositionally biased region" description="Polar residues" evidence="14">
    <location>
        <begin position="121"/>
        <end position="131"/>
    </location>
</feature>
<feature type="region of interest" description="Disordered" evidence="14">
    <location>
        <begin position="52"/>
        <end position="151"/>
    </location>
</feature>
<dbReference type="GO" id="GO:0004252">
    <property type="term" value="F:serine-type endopeptidase activity"/>
    <property type="evidence" value="ECO:0007669"/>
    <property type="project" value="UniProtKB-EC"/>
</dbReference>
<evidence type="ECO:0000256" key="13">
    <source>
        <dbReference type="RuleBase" id="RU363034"/>
    </source>
</evidence>
<dbReference type="SUPFAM" id="SSF50494">
    <property type="entry name" value="Trypsin-like serine proteases"/>
    <property type="match status" value="1"/>
</dbReference>
<evidence type="ECO:0000259" key="16">
    <source>
        <dbReference type="PROSITE" id="PS50240"/>
    </source>
</evidence>
<keyword evidence="6 13" id="KW-0378">Hydrolase</keyword>
<dbReference type="EC" id="3.4.21.4" evidence="12"/>
<dbReference type="InterPro" id="IPR001314">
    <property type="entry name" value="Peptidase_S1A"/>
</dbReference>
<sequence>MNPRRLTSLWLLAGVLVVLATAVHSASSETESEAGGFFTHLWDSIFGPKQQTAGNSTSVKNGTDETNTTTSSTTTPVSTVSVEGGNNVSTTTTSSSTSSSLHGSSEATTESGSLKNKEESTGSVSTSTAGKSLSDDGTTTTTETNGVATGVSSLPLVNSTTEINLTNISTTSVGSHIHLSDDGSEDFVHVDAILRGCFDERTIPLFREGVTYGEKTIANCSSSSNEQTELIVGGHEIDISAIPFQVSVQSFGVHFCGGSIISQRWVITAGHCAHTSNASNLTVRVGSTYHDRDGLLINVAESIRHPLYDASTFDYDFSLLKLDDGLTYSATVQPVHLPREDAFFQDGTMCVVSGWGDTLNPVELNDRLRATDAALVNEVVCQTAYISLGTITERMLCAGYHTGGRDACQGDSGGPLFYENTLIGIVSWRSRGCNAGEHLPGIYGRVTSVRAWIEEISDV</sequence>
<evidence type="ECO:0000256" key="14">
    <source>
        <dbReference type="SAM" id="MobiDB-lite"/>
    </source>
</evidence>
<evidence type="ECO:0000256" key="15">
    <source>
        <dbReference type="SAM" id="SignalP"/>
    </source>
</evidence>
<dbReference type="VEuPathDB" id="VectorBase:AMIN008109"/>
<dbReference type="PROSITE" id="PS00135">
    <property type="entry name" value="TRYPSIN_SER"/>
    <property type="match status" value="1"/>
</dbReference>
<evidence type="ECO:0000256" key="10">
    <source>
        <dbReference type="ARBA" id="ARBA00024195"/>
    </source>
</evidence>
<dbReference type="AlphaFoldDB" id="A0A182WCM2"/>
<dbReference type="Gene3D" id="2.40.10.10">
    <property type="entry name" value="Trypsin-like serine proteases"/>
    <property type="match status" value="1"/>
</dbReference>
<evidence type="ECO:0000256" key="6">
    <source>
        <dbReference type="ARBA" id="ARBA00022801"/>
    </source>
</evidence>
<evidence type="ECO:0000313" key="18">
    <source>
        <dbReference type="Proteomes" id="UP000075920"/>
    </source>
</evidence>
<dbReference type="GO" id="GO:0005576">
    <property type="term" value="C:extracellular region"/>
    <property type="evidence" value="ECO:0007669"/>
    <property type="project" value="UniProtKB-SubCell"/>
</dbReference>
<keyword evidence="4 15" id="KW-0732">Signal</keyword>
<dbReference type="CDD" id="cd00190">
    <property type="entry name" value="Tryp_SPc"/>
    <property type="match status" value="1"/>
</dbReference>
<dbReference type="FunFam" id="2.40.10.10:FF:000077">
    <property type="entry name" value="Predicted protein"/>
    <property type="match status" value="1"/>
</dbReference>
<evidence type="ECO:0000256" key="5">
    <source>
        <dbReference type="ARBA" id="ARBA00022757"/>
    </source>
</evidence>
<comment type="catalytic activity">
    <reaction evidence="11">
        <text>Preferential cleavage: Arg-|-Xaa, Lys-|-Xaa.</text>
        <dbReference type="EC" id="3.4.21.4"/>
    </reaction>
</comment>
<dbReference type="PANTHER" id="PTHR24276:SF97">
    <property type="entry name" value="GH13245P2-RELATED"/>
    <property type="match status" value="1"/>
</dbReference>
<dbReference type="InterPro" id="IPR043504">
    <property type="entry name" value="Peptidase_S1_PA_chymotrypsin"/>
</dbReference>
<feature type="compositionally biased region" description="Low complexity" evidence="14">
    <location>
        <begin position="66"/>
        <end position="82"/>
    </location>
</feature>
<feature type="domain" description="Peptidase S1" evidence="16">
    <location>
        <begin position="231"/>
        <end position="458"/>
    </location>
</feature>
<feature type="chain" id="PRO_5008141232" description="trypsin" evidence="15">
    <location>
        <begin position="26"/>
        <end position="459"/>
    </location>
</feature>
<comment type="subcellular location">
    <subcellularLocation>
        <location evidence="1">Secreted</location>
    </subcellularLocation>
</comment>
<evidence type="ECO:0000256" key="2">
    <source>
        <dbReference type="ARBA" id="ARBA00022525"/>
    </source>
</evidence>
<dbReference type="InterPro" id="IPR018114">
    <property type="entry name" value="TRYPSIN_HIS"/>
</dbReference>
<feature type="signal peptide" evidence="15">
    <location>
        <begin position="1"/>
        <end position="25"/>
    </location>
</feature>
<dbReference type="STRING" id="112268.A0A182WCM2"/>
<reference evidence="17" key="2">
    <citation type="submission" date="2020-05" db="UniProtKB">
        <authorList>
            <consortium name="EnsemblMetazoa"/>
        </authorList>
    </citation>
    <scope>IDENTIFICATION</scope>
    <source>
        <strain evidence="17">MINIMUS1</strain>
    </source>
</reference>
<dbReference type="SMART" id="SM00020">
    <property type="entry name" value="Tryp_SPc"/>
    <property type="match status" value="1"/>
</dbReference>
<evidence type="ECO:0000256" key="7">
    <source>
        <dbReference type="ARBA" id="ARBA00022825"/>
    </source>
</evidence>
<keyword evidence="7 13" id="KW-0720">Serine protease</keyword>
<evidence type="ECO:0000256" key="4">
    <source>
        <dbReference type="ARBA" id="ARBA00022729"/>
    </source>
</evidence>
<proteinExistence type="inferred from homology"/>
<dbReference type="GO" id="GO:0007586">
    <property type="term" value="P:digestion"/>
    <property type="evidence" value="ECO:0007669"/>
    <property type="project" value="UniProtKB-KW"/>
</dbReference>
<dbReference type="Pfam" id="PF00089">
    <property type="entry name" value="Trypsin"/>
    <property type="match status" value="1"/>
</dbReference>
<keyword evidence="2" id="KW-0964">Secreted</keyword>
<comment type="similarity">
    <text evidence="10">Belongs to the peptidase S1 family. CLIP subfamily.</text>
</comment>
<dbReference type="Proteomes" id="UP000075920">
    <property type="component" value="Unassembled WGS sequence"/>
</dbReference>
<dbReference type="EnsemblMetazoa" id="AMIN008109-RA">
    <property type="protein sequence ID" value="AMIN008109-PA"/>
    <property type="gene ID" value="AMIN008109"/>
</dbReference>
<organism evidence="17 18">
    <name type="scientific">Anopheles minimus</name>
    <dbReference type="NCBI Taxonomy" id="112268"/>
    <lineage>
        <taxon>Eukaryota</taxon>
        <taxon>Metazoa</taxon>
        <taxon>Ecdysozoa</taxon>
        <taxon>Arthropoda</taxon>
        <taxon>Hexapoda</taxon>
        <taxon>Insecta</taxon>
        <taxon>Pterygota</taxon>
        <taxon>Neoptera</taxon>
        <taxon>Endopterygota</taxon>
        <taxon>Diptera</taxon>
        <taxon>Nematocera</taxon>
        <taxon>Culicoidea</taxon>
        <taxon>Culicidae</taxon>
        <taxon>Anophelinae</taxon>
        <taxon>Anopheles</taxon>
    </lineage>
</organism>
<dbReference type="InterPro" id="IPR033116">
    <property type="entry name" value="TRYPSIN_SER"/>
</dbReference>
<dbReference type="InterPro" id="IPR009003">
    <property type="entry name" value="Peptidase_S1_PA"/>
</dbReference>
<dbReference type="InterPro" id="IPR050430">
    <property type="entry name" value="Peptidase_S1"/>
</dbReference>
<keyword evidence="9" id="KW-1015">Disulfide bond</keyword>
<feature type="compositionally biased region" description="Low complexity" evidence="14">
    <location>
        <begin position="89"/>
        <end position="109"/>
    </location>
</feature>
<keyword evidence="8" id="KW-0865">Zymogen</keyword>
<dbReference type="InterPro" id="IPR001254">
    <property type="entry name" value="Trypsin_dom"/>
</dbReference>
<keyword evidence="5" id="KW-0222">Digestion</keyword>
<evidence type="ECO:0000256" key="12">
    <source>
        <dbReference type="ARBA" id="ARBA00038868"/>
    </source>
</evidence>
<dbReference type="PROSITE" id="PS00134">
    <property type="entry name" value="TRYPSIN_HIS"/>
    <property type="match status" value="1"/>
</dbReference>
<protein>
    <recommendedName>
        <fullName evidence="12">trypsin</fullName>
        <ecNumber evidence="12">3.4.21.4</ecNumber>
    </recommendedName>
</protein>
<dbReference type="GO" id="GO:0006508">
    <property type="term" value="P:proteolysis"/>
    <property type="evidence" value="ECO:0007669"/>
    <property type="project" value="UniProtKB-KW"/>
</dbReference>
<accession>A0A182WCM2</accession>
<reference evidence="18" key="1">
    <citation type="submission" date="2013-03" db="EMBL/GenBank/DDBJ databases">
        <title>The Genome Sequence of Anopheles minimus MINIMUS1.</title>
        <authorList>
            <consortium name="The Broad Institute Genomics Platform"/>
            <person name="Neafsey D.E."/>
            <person name="Walton C."/>
            <person name="Walker B."/>
            <person name="Young S.K."/>
            <person name="Zeng Q."/>
            <person name="Gargeya S."/>
            <person name="Fitzgerald M."/>
            <person name="Haas B."/>
            <person name="Abouelleil A."/>
            <person name="Allen A.W."/>
            <person name="Alvarado L."/>
            <person name="Arachchi H.M."/>
            <person name="Berlin A.M."/>
            <person name="Chapman S.B."/>
            <person name="Gainer-Dewar J."/>
            <person name="Goldberg J."/>
            <person name="Griggs A."/>
            <person name="Gujja S."/>
            <person name="Hansen M."/>
            <person name="Howarth C."/>
            <person name="Imamovic A."/>
            <person name="Ireland A."/>
            <person name="Larimer J."/>
            <person name="McCowan C."/>
            <person name="Murphy C."/>
            <person name="Pearson M."/>
            <person name="Poon T.W."/>
            <person name="Priest M."/>
            <person name="Roberts A."/>
            <person name="Saif S."/>
            <person name="Shea T."/>
            <person name="Sisk P."/>
            <person name="Sykes S."/>
            <person name="Wortman J."/>
            <person name="Nusbaum C."/>
            <person name="Birren B."/>
        </authorList>
    </citation>
    <scope>NUCLEOTIDE SEQUENCE [LARGE SCALE GENOMIC DNA]</scope>
    <source>
        <strain evidence="18">MINIMUS1</strain>
    </source>
</reference>
<feature type="compositionally biased region" description="Low complexity" evidence="14">
    <location>
        <begin position="137"/>
        <end position="150"/>
    </location>
</feature>
<evidence type="ECO:0000256" key="1">
    <source>
        <dbReference type="ARBA" id="ARBA00004613"/>
    </source>
</evidence>
<name>A0A182WCM2_9DIPT</name>
<evidence type="ECO:0000313" key="17">
    <source>
        <dbReference type="EnsemblMetazoa" id="AMIN008109-PA"/>
    </source>
</evidence>
<feature type="compositionally biased region" description="Polar residues" evidence="14">
    <location>
        <begin position="52"/>
        <end position="65"/>
    </location>
</feature>
<keyword evidence="3 13" id="KW-0645">Protease</keyword>
<dbReference type="PANTHER" id="PTHR24276">
    <property type="entry name" value="POLYSERASE-RELATED"/>
    <property type="match status" value="1"/>
</dbReference>
<evidence type="ECO:0000256" key="11">
    <source>
        <dbReference type="ARBA" id="ARBA00036320"/>
    </source>
</evidence>
<evidence type="ECO:0000256" key="8">
    <source>
        <dbReference type="ARBA" id="ARBA00023145"/>
    </source>
</evidence>